<dbReference type="PROSITE" id="PS00135">
    <property type="entry name" value="TRYPSIN_SER"/>
    <property type="match status" value="1"/>
</dbReference>
<gene>
    <name evidence="6" type="ORF">NBH00_07545</name>
</gene>
<dbReference type="GO" id="GO:0006508">
    <property type="term" value="P:proteolysis"/>
    <property type="evidence" value="ECO:0007669"/>
    <property type="project" value="UniProtKB-KW"/>
</dbReference>
<sequence length="535" mass="53513">MNRVSVVVSAFCALALALGGLSSAVPARAAAAASRASVRVVGGTGASTPRWMSQVWVQDLTGTGLCGGELVAGRWVLTAAHCAVSDVAGLPLGSSAFRVRIGTPGLAPPTSADPGTPVDGVRIDPAFRSGVTYGDVALLHLAAAPPITPVALGDAGAAVTGAVPAVLGWGVTASGTTSTSLQRVDQPILDPSACAGYGRDFVADSMICAGAVKGQDSCNGDSGGPLALGAEGPAALLLGTVDFGSDNCGDGTPAVYQRVTEGATAAWLRTVLARPQIAVSPATPAKGATVTLTASSPWPDATYAWDLDGNGTYGDAAGPVVRSAVTAARTVSVLAASAGAGDDATARATVSPLDPAVTVTGPSRVTEGRVLKLTLASAGGSGTVTAKAPGVATKRATIPGAGVLRLRVPHTAGWRAPRRLTVRLTASGTLRLAAATVTVTVVDADTPRLTAVRVAATGRGATARARVPGRGALRVTAVAGGRTLAARTVTTRSRRTVTTRLRLTAAQRARRPQIRLRWTSAQEPAAHATATRRLS</sequence>
<evidence type="ECO:0000256" key="1">
    <source>
        <dbReference type="ARBA" id="ARBA00007664"/>
    </source>
</evidence>
<evidence type="ECO:0000259" key="5">
    <source>
        <dbReference type="PROSITE" id="PS50240"/>
    </source>
</evidence>
<dbReference type="SUPFAM" id="SSF50494">
    <property type="entry name" value="Trypsin-like serine proteases"/>
    <property type="match status" value="1"/>
</dbReference>
<dbReference type="SMART" id="SM00020">
    <property type="entry name" value="Tryp_SPc"/>
    <property type="match status" value="1"/>
</dbReference>
<dbReference type="RefSeq" id="WP_254572727.1">
    <property type="nucleotide sequence ID" value="NZ_CP098502.1"/>
</dbReference>
<feature type="chain" id="PRO_5046721930" evidence="4">
    <location>
        <begin position="30"/>
        <end position="535"/>
    </location>
</feature>
<keyword evidence="2" id="KW-1015">Disulfide bond</keyword>
<dbReference type="Gene3D" id="2.40.10.10">
    <property type="entry name" value="Trypsin-like serine proteases"/>
    <property type="match status" value="1"/>
</dbReference>
<dbReference type="InterPro" id="IPR018114">
    <property type="entry name" value="TRYPSIN_HIS"/>
</dbReference>
<evidence type="ECO:0000256" key="3">
    <source>
        <dbReference type="RuleBase" id="RU363034"/>
    </source>
</evidence>
<dbReference type="CDD" id="cd00190">
    <property type="entry name" value="Tryp_SPc"/>
    <property type="match status" value="1"/>
</dbReference>
<feature type="domain" description="Peptidase S1" evidence="5">
    <location>
        <begin position="40"/>
        <end position="273"/>
    </location>
</feature>
<dbReference type="PROSITE" id="PS50240">
    <property type="entry name" value="TRYPSIN_DOM"/>
    <property type="match status" value="1"/>
</dbReference>
<reference evidence="6 7" key="1">
    <citation type="submission" date="2022-06" db="EMBL/GenBank/DDBJ databases">
        <title>Paraconexibacter antarcticus.</title>
        <authorList>
            <person name="Kim C.S."/>
        </authorList>
    </citation>
    <scope>NUCLEOTIDE SEQUENCE [LARGE SCALE GENOMIC DNA]</scope>
    <source>
        <strain evidence="6 7">02-257</strain>
    </source>
</reference>
<comment type="similarity">
    <text evidence="1">Belongs to the peptidase S1 family.</text>
</comment>
<dbReference type="PANTHER" id="PTHR24276:SF98">
    <property type="entry name" value="FI18310P1-RELATED"/>
    <property type="match status" value="1"/>
</dbReference>
<dbReference type="EMBL" id="CP098502">
    <property type="protein sequence ID" value="UTI66049.1"/>
    <property type="molecule type" value="Genomic_DNA"/>
</dbReference>
<evidence type="ECO:0000256" key="2">
    <source>
        <dbReference type="ARBA" id="ARBA00023157"/>
    </source>
</evidence>
<dbReference type="PROSITE" id="PS00134">
    <property type="entry name" value="TRYPSIN_HIS"/>
    <property type="match status" value="1"/>
</dbReference>
<dbReference type="InterPro" id="IPR050430">
    <property type="entry name" value="Peptidase_S1"/>
</dbReference>
<evidence type="ECO:0000313" key="6">
    <source>
        <dbReference type="EMBL" id="UTI66049.1"/>
    </source>
</evidence>
<organism evidence="6 7">
    <name type="scientific">Paraconexibacter antarcticus</name>
    <dbReference type="NCBI Taxonomy" id="2949664"/>
    <lineage>
        <taxon>Bacteria</taxon>
        <taxon>Bacillati</taxon>
        <taxon>Actinomycetota</taxon>
        <taxon>Thermoleophilia</taxon>
        <taxon>Solirubrobacterales</taxon>
        <taxon>Paraconexibacteraceae</taxon>
        <taxon>Paraconexibacter</taxon>
    </lineage>
</organism>
<dbReference type="PANTHER" id="PTHR24276">
    <property type="entry name" value="POLYSERASE-RELATED"/>
    <property type="match status" value="1"/>
</dbReference>
<dbReference type="InterPro" id="IPR001314">
    <property type="entry name" value="Peptidase_S1A"/>
</dbReference>
<dbReference type="InterPro" id="IPR009003">
    <property type="entry name" value="Peptidase_S1_PA"/>
</dbReference>
<evidence type="ECO:0000256" key="4">
    <source>
        <dbReference type="SAM" id="SignalP"/>
    </source>
</evidence>
<name>A0ABY5DWX7_9ACTN</name>
<keyword evidence="4" id="KW-0732">Signal</keyword>
<dbReference type="Proteomes" id="UP001056035">
    <property type="component" value="Chromosome"/>
</dbReference>
<keyword evidence="3" id="KW-0378">Hydrolase</keyword>
<proteinExistence type="inferred from homology"/>
<keyword evidence="7" id="KW-1185">Reference proteome</keyword>
<protein>
    <submittedName>
        <fullName evidence="6">Serine protease</fullName>
    </submittedName>
</protein>
<accession>A0ABY5DWX7</accession>
<dbReference type="PRINTS" id="PR00722">
    <property type="entry name" value="CHYMOTRYPSIN"/>
</dbReference>
<dbReference type="InterPro" id="IPR043504">
    <property type="entry name" value="Peptidase_S1_PA_chymotrypsin"/>
</dbReference>
<dbReference type="GO" id="GO:0008233">
    <property type="term" value="F:peptidase activity"/>
    <property type="evidence" value="ECO:0007669"/>
    <property type="project" value="UniProtKB-KW"/>
</dbReference>
<evidence type="ECO:0000313" key="7">
    <source>
        <dbReference type="Proteomes" id="UP001056035"/>
    </source>
</evidence>
<keyword evidence="3 6" id="KW-0645">Protease</keyword>
<dbReference type="InterPro" id="IPR033116">
    <property type="entry name" value="TRYPSIN_SER"/>
</dbReference>
<keyword evidence="3" id="KW-0720">Serine protease</keyword>
<dbReference type="Pfam" id="PF00089">
    <property type="entry name" value="Trypsin"/>
    <property type="match status" value="1"/>
</dbReference>
<feature type="signal peptide" evidence="4">
    <location>
        <begin position="1"/>
        <end position="29"/>
    </location>
</feature>
<dbReference type="InterPro" id="IPR001254">
    <property type="entry name" value="Trypsin_dom"/>
</dbReference>